<evidence type="ECO:0000256" key="1">
    <source>
        <dbReference type="SAM" id="MobiDB-lite"/>
    </source>
</evidence>
<dbReference type="Pfam" id="PF24381">
    <property type="entry name" value="DUF7537"/>
    <property type="match status" value="1"/>
</dbReference>
<proteinExistence type="predicted"/>
<dbReference type="OrthoDB" id="238159at2157"/>
<accession>A0A1G7FEQ9</accession>
<evidence type="ECO:0000313" key="3">
    <source>
        <dbReference type="Proteomes" id="UP000199076"/>
    </source>
</evidence>
<reference evidence="3" key="1">
    <citation type="submission" date="2016-10" db="EMBL/GenBank/DDBJ databases">
        <authorList>
            <person name="Varghese N."/>
            <person name="Submissions S."/>
        </authorList>
    </citation>
    <scope>NUCLEOTIDE SEQUENCE [LARGE SCALE GENOMIC DNA]</scope>
    <source>
        <strain evidence="3">IBRC-M 10760</strain>
    </source>
</reference>
<protein>
    <submittedName>
        <fullName evidence="2">Uncharacterized protein</fullName>
    </submittedName>
</protein>
<feature type="compositionally biased region" description="Low complexity" evidence="1">
    <location>
        <begin position="262"/>
        <end position="274"/>
    </location>
</feature>
<dbReference type="InterPro" id="IPR055959">
    <property type="entry name" value="DUF7537"/>
</dbReference>
<gene>
    <name evidence="2" type="ORF">SAMN05216218_101159</name>
</gene>
<evidence type="ECO:0000313" key="2">
    <source>
        <dbReference type="EMBL" id="SDE74374.1"/>
    </source>
</evidence>
<dbReference type="RefSeq" id="WP_092686562.1">
    <property type="nucleotide sequence ID" value="NZ_FNBK01000001.1"/>
</dbReference>
<sequence>MDRRVALALLVAVATILAGCSWIERPEPAGPPPGNTTETGGGPGIPYDRLAAHADALRDRGYELSLDVRIRTPNGSTNETVSVASDPGSERQLIHRRTADSSLDRYVDGAQLFTRFVANGSTTFDTADLGTENVTFTTDGNRGVAFVNTVHGSSLRTRQLRRIYEFGDFEPAGNVTRDGREYAAFDLTSAATGPDATVTLNDSSGRILIASSGVIRRASIDLRGTQRGEPFVYAVDYRVTKVGDVPIQPPEWLDEARASRNTTASGSQTTSASG</sequence>
<dbReference type="Proteomes" id="UP000199076">
    <property type="component" value="Unassembled WGS sequence"/>
</dbReference>
<feature type="region of interest" description="Disordered" evidence="1">
    <location>
        <begin position="251"/>
        <end position="274"/>
    </location>
</feature>
<keyword evidence="3" id="KW-1185">Reference proteome</keyword>
<organism evidence="2 3">
    <name type="scientific">Halorientalis regularis</name>
    <dbReference type="NCBI Taxonomy" id="660518"/>
    <lineage>
        <taxon>Archaea</taxon>
        <taxon>Methanobacteriati</taxon>
        <taxon>Methanobacteriota</taxon>
        <taxon>Stenosarchaea group</taxon>
        <taxon>Halobacteria</taxon>
        <taxon>Halobacteriales</taxon>
        <taxon>Haloarculaceae</taxon>
        <taxon>Halorientalis</taxon>
    </lineage>
</organism>
<feature type="region of interest" description="Disordered" evidence="1">
    <location>
        <begin position="23"/>
        <end position="45"/>
    </location>
</feature>
<dbReference type="EMBL" id="FNBK01000001">
    <property type="protein sequence ID" value="SDE74374.1"/>
    <property type="molecule type" value="Genomic_DNA"/>
</dbReference>
<name>A0A1G7FEQ9_9EURY</name>
<dbReference type="AlphaFoldDB" id="A0A1G7FEQ9"/>
<dbReference type="PROSITE" id="PS51257">
    <property type="entry name" value="PROKAR_LIPOPROTEIN"/>
    <property type="match status" value="1"/>
</dbReference>
<dbReference type="STRING" id="660518.SAMN05216218_101159"/>